<comment type="caution">
    <text evidence="1">The sequence shown here is derived from an EMBL/GenBank/DDBJ whole genome shotgun (WGS) entry which is preliminary data.</text>
</comment>
<sequence>MESKNYFLAISGLINELLLNKNVNIIKYSIKSGYPEHYIKFLEEENNIIIADSIKAFYNKIGSVEIQWDSANGDLDLFGEINIVDIDQFLNLKNYQEYWMRRFNENNDEEQNKFMLMAKPFDYFNSDETEIAFFKQTDNQIKDELYYFKSGYGYSKLNLSINEYFDKLIETKGLNSWQELFSIGKFGEIQNSVKTIFNKDN</sequence>
<name>A0ABR9TPD8_9FLAO</name>
<gene>
    <name evidence="1" type="ORF">C4F50_16390</name>
</gene>
<keyword evidence="2" id="KW-1185">Reference proteome</keyword>
<proteinExistence type="predicted"/>
<dbReference type="RefSeq" id="WP_194139679.1">
    <property type="nucleotide sequence ID" value="NZ_PRDM01000003.1"/>
</dbReference>
<organism evidence="1 2">
    <name type="scientific">Flavobacterium hungaricum</name>
    <dbReference type="NCBI Taxonomy" id="2082725"/>
    <lineage>
        <taxon>Bacteria</taxon>
        <taxon>Pseudomonadati</taxon>
        <taxon>Bacteroidota</taxon>
        <taxon>Flavobacteriia</taxon>
        <taxon>Flavobacteriales</taxon>
        <taxon>Flavobacteriaceae</taxon>
        <taxon>Flavobacterium</taxon>
    </lineage>
</organism>
<protein>
    <submittedName>
        <fullName evidence="1">Uncharacterized protein</fullName>
    </submittedName>
</protein>
<dbReference type="EMBL" id="PRDM01000003">
    <property type="protein sequence ID" value="MBE8726502.1"/>
    <property type="molecule type" value="Genomic_DNA"/>
</dbReference>
<reference evidence="1 2" key="1">
    <citation type="submission" date="2018-07" db="EMBL/GenBank/DDBJ databases">
        <title>Genome assembly of strain KB82.</title>
        <authorList>
            <person name="Kukolya J."/>
            <person name="Horvath B."/>
            <person name="Nagy I."/>
            <person name="Toth A."/>
        </authorList>
    </citation>
    <scope>NUCLEOTIDE SEQUENCE [LARGE SCALE GENOMIC DNA]</scope>
    <source>
        <strain evidence="1 2">Kb82</strain>
    </source>
</reference>
<accession>A0ABR9TPD8</accession>
<dbReference type="Proteomes" id="UP000640614">
    <property type="component" value="Unassembled WGS sequence"/>
</dbReference>
<evidence type="ECO:0000313" key="1">
    <source>
        <dbReference type="EMBL" id="MBE8726502.1"/>
    </source>
</evidence>
<evidence type="ECO:0000313" key="2">
    <source>
        <dbReference type="Proteomes" id="UP000640614"/>
    </source>
</evidence>